<evidence type="ECO:0000313" key="2">
    <source>
        <dbReference type="EMBL" id="KAF2845823.1"/>
    </source>
</evidence>
<sequence length="147" mass="16785">MGRYADMDGDLQRLPEGFQRIGYDADTSVYTFSGPDGKTYESEPGNRFGKLWPVGEPRPQRSDADIEAANAAIDEDNESALRTMLPFALLILVFMILVFKLAVMRFKSVRARPVRQRSRRDSVESFLKPEKGRVDSFVQVEKNKEYD</sequence>
<dbReference type="OrthoDB" id="2107166at2759"/>
<dbReference type="AlphaFoldDB" id="A0A6A7ARY1"/>
<organism evidence="2 3">
    <name type="scientific">Plenodomus tracheiphilus IPT5</name>
    <dbReference type="NCBI Taxonomy" id="1408161"/>
    <lineage>
        <taxon>Eukaryota</taxon>
        <taxon>Fungi</taxon>
        <taxon>Dikarya</taxon>
        <taxon>Ascomycota</taxon>
        <taxon>Pezizomycotina</taxon>
        <taxon>Dothideomycetes</taxon>
        <taxon>Pleosporomycetidae</taxon>
        <taxon>Pleosporales</taxon>
        <taxon>Pleosporineae</taxon>
        <taxon>Leptosphaeriaceae</taxon>
        <taxon>Plenodomus</taxon>
    </lineage>
</organism>
<evidence type="ECO:0000256" key="1">
    <source>
        <dbReference type="SAM" id="Phobius"/>
    </source>
</evidence>
<dbReference type="EMBL" id="MU006341">
    <property type="protein sequence ID" value="KAF2845823.1"/>
    <property type="molecule type" value="Genomic_DNA"/>
</dbReference>
<feature type="transmembrane region" description="Helical" evidence="1">
    <location>
        <begin position="84"/>
        <end position="103"/>
    </location>
</feature>
<accession>A0A6A7ARY1</accession>
<keyword evidence="3" id="KW-1185">Reference proteome</keyword>
<name>A0A6A7ARY1_9PLEO</name>
<keyword evidence="1" id="KW-0472">Membrane</keyword>
<keyword evidence="1" id="KW-0812">Transmembrane</keyword>
<keyword evidence="1" id="KW-1133">Transmembrane helix</keyword>
<gene>
    <name evidence="2" type="ORF">T440DRAFT_493086</name>
</gene>
<evidence type="ECO:0000313" key="3">
    <source>
        <dbReference type="Proteomes" id="UP000799423"/>
    </source>
</evidence>
<dbReference type="Proteomes" id="UP000799423">
    <property type="component" value="Unassembled WGS sequence"/>
</dbReference>
<proteinExistence type="predicted"/>
<protein>
    <submittedName>
        <fullName evidence="2">Uncharacterized protein</fullName>
    </submittedName>
</protein>
<reference evidence="2" key="1">
    <citation type="submission" date="2020-01" db="EMBL/GenBank/DDBJ databases">
        <authorList>
            <consortium name="DOE Joint Genome Institute"/>
            <person name="Haridas S."/>
            <person name="Albert R."/>
            <person name="Binder M."/>
            <person name="Bloem J."/>
            <person name="Labutti K."/>
            <person name="Salamov A."/>
            <person name="Andreopoulos B."/>
            <person name="Baker S.E."/>
            <person name="Barry K."/>
            <person name="Bills G."/>
            <person name="Bluhm B.H."/>
            <person name="Cannon C."/>
            <person name="Castanera R."/>
            <person name="Culley D.E."/>
            <person name="Daum C."/>
            <person name="Ezra D."/>
            <person name="Gonzalez J.B."/>
            <person name="Henrissat B."/>
            <person name="Kuo A."/>
            <person name="Liang C."/>
            <person name="Lipzen A."/>
            <person name="Lutzoni F."/>
            <person name="Magnuson J."/>
            <person name="Mondo S."/>
            <person name="Nolan M."/>
            <person name="Ohm R."/>
            <person name="Pangilinan J."/>
            <person name="Park H.-J."/>
            <person name="Ramirez L."/>
            <person name="Alfaro M."/>
            <person name="Sun H."/>
            <person name="Tritt A."/>
            <person name="Yoshinaga Y."/>
            <person name="Zwiers L.-H."/>
            <person name="Turgeon B.G."/>
            <person name="Goodwin S.B."/>
            <person name="Spatafora J.W."/>
            <person name="Crous P.W."/>
            <person name="Grigoriev I.V."/>
        </authorList>
    </citation>
    <scope>NUCLEOTIDE SEQUENCE</scope>
    <source>
        <strain evidence="2">IPT5</strain>
    </source>
</reference>